<dbReference type="Gene3D" id="3.40.1090.10">
    <property type="entry name" value="Cytosolic phospholipase A2 catalytic domain"/>
    <property type="match status" value="2"/>
</dbReference>
<evidence type="ECO:0000313" key="5">
    <source>
        <dbReference type="EMBL" id="VAW21388.1"/>
    </source>
</evidence>
<keyword evidence="1" id="KW-0378">Hydrolase</keyword>
<evidence type="ECO:0000256" key="3">
    <source>
        <dbReference type="ARBA" id="ARBA00023098"/>
    </source>
</evidence>
<sequence>MSNSTEPKIGIALGGGAARGLTHIPFIEAMDDLGIRPARIAGTSIGALLGAGWAAGLCGKEIREYSYEYLGSKRSMIARIWKTRIKNPSSVFRKTMTMQLDACEVINSFIPKEVPSQFSELKIPLFTVATDFRTWQQVVFRDGELIPAIAASIAIPSVFKPVEFGGRLLIDGSVSNPLPLDVAGRNMDILVAVDVNGSPTGHEDEEEPSLIEVGLGSAQILMHGLISNKLVAFPPDVYTRPQLEPFRSLEFWRVKEIVETGEKDKEFFKRQLDKAIENFISGKQKTR</sequence>
<keyword evidence="3" id="KW-0443">Lipid metabolism</keyword>
<name>A0A3B0TTU9_9ZZZZ</name>
<dbReference type="PANTHER" id="PTHR14226:SF29">
    <property type="entry name" value="NEUROPATHY TARGET ESTERASE SWS"/>
    <property type="match status" value="1"/>
</dbReference>
<keyword evidence="2" id="KW-0442">Lipid degradation</keyword>
<dbReference type="Pfam" id="PF01734">
    <property type="entry name" value="Patatin"/>
    <property type="match status" value="1"/>
</dbReference>
<evidence type="ECO:0000256" key="2">
    <source>
        <dbReference type="ARBA" id="ARBA00022963"/>
    </source>
</evidence>
<dbReference type="SUPFAM" id="SSF52151">
    <property type="entry name" value="FabD/lysophospholipase-like"/>
    <property type="match status" value="1"/>
</dbReference>
<dbReference type="EMBL" id="UOEQ01000346">
    <property type="protein sequence ID" value="VAW21388.1"/>
    <property type="molecule type" value="Genomic_DNA"/>
</dbReference>
<evidence type="ECO:0000256" key="1">
    <source>
        <dbReference type="ARBA" id="ARBA00022801"/>
    </source>
</evidence>
<feature type="domain" description="PNPLA" evidence="4">
    <location>
        <begin position="11"/>
        <end position="184"/>
    </location>
</feature>
<accession>A0A3B0TTU9</accession>
<dbReference type="InterPro" id="IPR002641">
    <property type="entry name" value="PNPLA_dom"/>
</dbReference>
<dbReference type="PROSITE" id="PS51635">
    <property type="entry name" value="PNPLA"/>
    <property type="match status" value="1"/>
</dbReference>
<dbReference type="InterPro" id="IPR016035">
    <property type="entry name" value="Acyl_Trfase/lysoPLipase"/>
</dbReference>
<dbReference type="AlphaFoldDB" id="A0A3B0TTU9"/>
<dbReference type="PANTHER" id="PTHR14226">
    <property type="entry name" value="NEUROPATHY TARGET ESTERASE/SWISS CHEESE D.MELANOGASTER"/>
    <property type="match status" value="1"/>
</dbReference>
<dbReference type="GO" id="GO:0016042">
    <property type="term" value="P:lipid catabolic process"/>
    <property type="evidence" value="ECO:0007669"/>
    <property type="project" value="UniProtKB-KW"/>
</dbReference>
<protein>
    <submittedName>
        <fullName evidence="5">Patatin</fullName>
    </submittedName>
</protein>
<dbReference type="GO" id="GO:0016787">
    <property type="term" value="F:hydrolase activity"/>
    <property type="evidence" value="ECO:0007669"/>
    <property type="project" value="UniProtKB-KW"/>
</dbReference>
<proteinExistence type="predicted"/>
<organism evidence="5">
    <name type="scientific">hydrothermal vent metagenome</name>
    <dbReference type="NCBI Taxonomy" id="652676"/>
    <lineage>
        <taxon>unclassified sequences</taxon>
        <taxon>metagenomes</taxon>
        <taxon>ecological metagenomes</taxon>
    </lineage>
</organism>
<evidence type="ECO:0000259" key="4">
    <source>
        <dbReference type="PROSITE" id="PS51635"/>
    </source>
</evidence>
<gene>
    <name evidence="5" type="ORF">MNBD_ALPHA11-1815</name>
</gene>
<dbReference type="InterPro" id="IPR050301">
    <property type="entry name" value="NTE"/>
</dbReference>
<reference evidence="5" key="1">
    <citation type="submission" date="2018-06" db="EMBL/GenBank/DDBJ databases">
        <authorList>
            <person name="Zhirakovskaya E."/>
        </authorList>
    </citation>
    <scope>NUCLEOTIDE SEQUENCE</scope>
</reference>